<proteinExistence type="predicted"/>
<gene>
    <name evidence="2" type="ORF">Drose_05810</name>
</gene>
<dbReference type="EMBL" id="CP073721">
    <property type="protein sequence ID" value="UWZ37786.1"/>
    <property type="molecule type" value="Genomic_DNA"/>
</dbReference>
<evidence type="ECO:0000313" key="3">
    <source>
        <dbReference type="Proteomes" id="UP001058271"/>
    </source>
</evidence>
<accession>A0ABY5Z8A3</accession>
<dbReference type="InterPro" id="IPR025164">
    <property type="entry name" value="Toastrack_DUF4097"/>
</dbReference>
<evidence type="ECO:0000313" key="2">
    <source>
        <dbReference type="EMBL" id="UWZ37786.1"/>
    </source>
</evidence>
<dbReference type="RefSeq" id="WP_260727149.1">
    <property type="nucleotide sequence ID" value="NZ_BAAABS010000033.1"/>
</dbReference>
<evidence type="ECO:0000259" key="1">
    <source>
        <dbReference type="Pfam" id="PF13349"/>
    </source>
</evidence>
<name>A0ABY5Z8A3_9ACTN</name>
<protein>
    <submittedName>
        <fullName evidence="2">DUF4097 family beta strand repeat protein</fullName>
    </submittedName>
</protein>
<reference evidence="2" key="1">
    <citation type="submission" date="2021-04" db="EMBL/GenBank/DDBJ databases">
        <title>Biosynthetic gene clusters of Dactylosporangioum roseum.</title>
        <authorList>
            <person name="Hartkoorn R.C."/>
            <person name="Beaudoing E."/>
            <person name="Hot D."/>
            <person name="Moureu S."/>
        </authorList>
    </citation>
    <scope>NUCLEOTIDE SEQUENCE</scope>
    <source>
        <strain evidence="2">NRRL B-16295</strain>
    </source>
</reference>
<sequence length="242" mass="24229">MPTTRTLAAQSPGPIELHASLGAFSLSVIAEQRTHAELTISTTDDSGSSADAVNAATLDASGDRLTVRFPQNAGTTVIQSGRGFRSVSVNSVGGVFIAGDNFGVIQAGGGVFVNGRPVSGGTFVSMSPVHVVARVPSGSSIGVNTISGDVGVVGDLDRADVNSTSGSVELGAVRDVDVRTVSGSISVERVSGRARLNSTSGSIDVSGPSSARCDARTVSGSVRAAGGIDLDASSVSGRVRNR</sequence>
<dbReference type="Pfam" id="PF13349">
    <property type="entry name" value="DUF4097"/>
    <property type="match status" value="1"/>
</dbReference>
<feature type="domain" description="DUF4097" evidence="1">
    <location>
        <begin position="113"/>
        <end position="225"/>
    </location>
</feature>
<organism evidence="2 3">
    <name type="scientific">Dactylosporangium roseum</name>
    <dbReference type="NCBI Taxonomy" id="47989"/>
    <lineage>
        <taxon>Bacteria</taxon>
        <taxon>Bacillati</taxon>
        <taxon>Actinomycetota</taxon>
        <taxon>Actinomycetes</taxon>
        <taxon>Micromonosporales</taxon>
        <taxon>Micromonosporaceae</taxon>
        <taxon>Dactylosporangium</taxon>
    </lineage>
</organism>
<dbReference type="Proteomes" id="UP001058271">
    <property type="component" value="Chromosome"/>
</dbReference>
<keyword evidence="3" id="KW-1185">Reference proteome</keyword>